<proteinExistence type="predicted"/>
<reference evidence="2" key="1">
    <citation type="submission" date="2015-09" db="EMBL/GenBank/DDBJ databases">
        <authorList>
            <person name="Fill T.P."/>
            <person name="Baretta J.F."/>
            <person name="de Almeida L.G."/>
            <person name="Rocha M."/>
            <person name="de Souza D.H."/>
            <person name="Malavazi I."/>
            <person name="Cerdeira L.T."/>
            <person name="Hong H."/>
            <person name="Samborskyy M."/>
            <person name="de Vasconcelos A.T."/>
            <person name="Leadlay P."/>
            <person name="Rodrigues-Filho E."/>
        </authorList>
    </citation>
    <scope>NUCLEOTIDE SEQUENCE [LARGE SCALE GENOMIC DNA]</scope>
    <source>
        <strain evidence="2">LaBioMMi 136</strain>
    </source>
</reference>
<evidence type="ECO:0000313" key="2">
    <source>
        <dbReference type="Proteomes" id="UP000190744"/>
    </source>
</evidence>
<dbReference type="EMBL" id="LJBN01000102">
    <property type="protein sequence ID" value="OOQ89807.1"/>
    <property type="molecule type" value="Genomic_DNA"/>
</dbReference>
<organism evidence="1 2">
    <name type="scientific">Penicillium brasilianum</name>
    <dbReference type="NCBI Taxonomy" id="104259"/>
    <lineage>
        <taxon>Eukaryota</taxon>
        <taxon>Fungi</taxon>
        <taxon>Dikarya</taxon>
        <taxon>Ascomycota</taxon>
        <taxon>Pezizomycotina</taxon>
        <taxon>Eurotiomycetes</taxon>
        <taxon>Eurotiomycetidae</taxon>
        <taxon>Eurotiales</taxon>
        <taxon>Aspergillaceae</taxon>
        <taxon>Penicillium</taxon>
    </lineage>
</organism>
<gene>
    <name evidence="1" type="ORF">PEBR_06655</name>
</gene>
<dbReference type="AlphaFoldDB" id="A0A1S9RWD0"/>
<accession>A0A1S9RWD0</accession>
<dbReference type="Proteomes" id="UP000190744">
    <property type="component" value="Unassembled WGS sequence"/>
</dbReference>
<sequence length="87" mass="9333">MTAPSARNGAFLPVTSSFLSAYLNAAAGLLTTTVNFSASQAGLLCYGTVDNYCDNIQIRAIRGVADLVYKFVKLKDFWTMISSKASL</sequence>
<name>A0A1S9RWD0_PENBI</name>
<evidence type="ECO:0000313" key="1">
    <source>
        <dbReference type="EMBL" id="OOQ89807.1"/>
    </source>
</evidence>
<protein>
    <submittedName>
        <fullName evidence="1">Uncharacterized protein</fullName>
    </submittedName>
</protein>
<comment type="caution">
    <text evidence="1">The sequence shown here is derived from an EMBL/GenBank/DDBJ whole genome shotgun (WGS) entry which is preliminary data.</text>
</comment>